<dbReference type="EMBL" id="PVYX01000001">
    <property type="protein sequence ID" value="PRX56778.1"/>
    <property type="molecule type" value="Genomic_DNA"/>
</dbReference>
<proteinExistence type="predicted"/>
<evidence type="ECO:0000313" key="2">
    <source>
        <dbReference type="EMBL" id="PRX56778.1"/>
    </source>
</evidence>
<accession>A0A2T0MGS6</accession>
<feature type="domain" description="PD-(D/E)XK endonuclease-like" evidence="1">
    <location>
        <begin position="646"/>
        <end position="906"/>
    </location>
</feature>
<evidence type="ECO:0000259" key="1">
    <source>
        <dbReference type="Pfam" id="PF12705"/>
    </source>
</evidence>
<dbReference type="Proteomes" id="UP000237640">
    <property type="component" value="Unassembled WGS sequence"/>
</dbReference>
<name>A0A2T0MGS6_9FLAO</name>
<dbReference type="InterPro" id="IPR027417">
    <property type="entry name" value="P-loop_NTPase"/>
</dbReference>
<protein>
    <submittedName>
        <fullName evidence="2">PD-(D/E)XK nuclease superfamily protein</fullName>
    </submittedName>
</protein>
<organism evidence="2 3">
    <name type="scientific">Flagellimonas meridianipacifica</name>
    <dbReference type="NCBI Taxonomy" id="1080225"/>
    <lineage>
        <taxon>Bacteria</taxon>
        <taxon>Pseudomonadati</taxon>
        <taxon>Bacteroidota</taxon>
        <taxon>Flavobacteriia</taxon>
        <taxon>Flavobacteriales</taxon>
        <taxon>Flavobacteriaceae</taxon>
        <taxon>Flagellimonas</taxon>
    </lineage>
</organism>
<dbReference type="Gene3D" id="3.90.320.10">
    <property type="match status" value="1"/>
</dbReference>
<dbReference type="AlphaFoldDB" id="A0A2T0MGS6"/>
<dbReference type="OrthoDB" id="9762792at2"/>
<comment type="caution">
    <text evidence="2">The sequence shown here is derived from an EMBL/GenBank/DDBJ whole genome shotgun (WGS) entry which is preliminary data.</text>
</comment>
<dbReference type="Pfam" id="PF12705">
    <property type="entry name" value="PDDEXK_1"/>
    <property type="match status" value="1"/>
</dbReference>
<dbReference type="InterPro" id="IPR038726">
    <property type="entry name" value="PDDEXK_AddAB-type"/>
</dbReference>
<dbReference type="SUPFAM" id="SSF52540">
    <property type="entry name" value="P-loop containing nucleoside triphosphate hydrolases"/>
    <property type="match status" value="1"/>
</dbReference>
<dbReference type="InterPro" id="IPR011604">
    <property type="entry name" value="PDDEXK-like_dom_sf"/>
</dbReference>
<keyword evidence="3" id="KW-1185">Reference proteome</keyword>
<dbReference type="InterPro" id="IPR011335">
    <property type="entry name" value="Restrct_endonuc-II-like"/>
</dbReference>
<dbReference type="SUPFAM" id="SSF52980">
    <property type="entry name" value="Restriction endonuclease-like"/>
    <property type="match status" value="1"/>
</dbReference>
<evidence type="ECO:0000313" key="3">
    <source>
        <dbReference type="Proteomes" id="UP000237640"/>
    </source>
</evidence>
<gene>
    <name evidence="2" type="ORF">CLV81_0775</name>
</gene>
<dbReference type="RefSeq" id="WP_106143720.1">
    <property type="nucleotide sequence ID" value="NZ_PVYX01000001.1"/>
</dbReference>
<sequence length="908" mass="104881">MHQSFIEFVLQDLTKNGSSIEHNTYILPSKRSGVFLKHHLSEILNKNIFTPPISSIEDFVQEVSGLKKASNIELLLILYESYKTLPIKDLDDFDTFLKWGETILQDFNEIDRYLLPANEILNYLKSIKELDHWSLQPKKTRLVKEYLDFWENIESLYHDFSKRLITKKIAHQGLIYRIAAQNIAKYTEENIKSPIVFLGFNALNSAESEIIQHLLAHTECEVYWDIDLYFLDDPIHDAGLFIRRYISEWPYYVKNNPKGIHNRFLSDKTIEITGVPKSVSQTKYVGEILKERAAIKSASSDNLAVVLADESLLFPMTKAVPTEIENINITMGISLKNTLLYSLFVSVFELVEDTTNKGWFYKNVLNLLSNPYFKIISEDSKVHFSDNIIQSLKTNNTTYVQPKALSLYLAQYDIDPNLFPDEAMVPNSIIEYCLFIISRLKEIFQKEKNAVELQYVYTFYNLFHQLKTQINAIGFIKNIKTVHSFFKQLATTESIDFIGSPIGGLQLMGVLESRTLDFETVIITSVNEGILPAGKNNSSFIPFDVKREYGLPTYKEKDAIYTYHFYRLIQRAKNVYIIYNTEPDVLEGGERSRLISQLLTDHNLKSVVSHKIATPRIHIEPQNKEQITKTSLLLSSLEALGSKGYSPTSLSNYIRNPIDFYKKHVLQLPDSIEIQESIAANTFGTIIHEALFLLYQPYLGTILNKESITLIRSHIRPTIKKSFSTHLPSADTEKGRYLLIFHVIERYIQNFIKMESQLVEKHQIKLLHLEERFETTLNFNEISHPITLKGFIDRIDEFDGTIRVIDYKTGNTESRDVRIKEWEELILNDKKSKAFQLLCYAYLLNKHNGSSTVTAGIYAIKNLKNGLLQFSFNNNPIINESVLEEFQNQLKALIMEIYNPEIPFTDKN</sequence>
<reference evidence="2 3" key="1">
    <citation type="submission" date="2018-03" db="EMBL/GenBank/DDBJ databases">
        <title>Genomic Encyclopedia of Archaeal and Bacterial Type Strains, Phase II (KMG-II): from individual species to whole genera.</title>
        <authorList>
            <person name="Goeker M."/>
        </authorList>
    </citation>
    <scope>NUCLEOTIDE SEQUENCE [LARGE SCALE GENOMIC DNA]</scope>
    <source>
        <strain evidence="2 3">DSM 25027</strain>
    </source>
</reference>